<evidence type="ECO:0000256" key="1">
    <source>
        <dbReference type="ARBA" id="ARBA00004123"/>
    </source>
</evidence>
<proteinExistence type="predicted"/>
<keyword evidence="4" id="KW-0677">Repeat</keyword>
<dbReference type="AlphaFoldDB" id="A0A7I8W6N7"/>
<feature type="repeat" description="WD" evidence="7">
    <location>
        <begin position="292"/>
        <end position="333"/>
    </location>
</feature>
<keyword evidence="5" id="KW-0539">Nucleus</keyword>
<gene>
    <name evidence="9" type="ORF">DGYR_LOCUS11411</name>
</gene>
<dbReference type="Pfam" id="PF16699">
    <property type="entry name" value="CSTF1_dimer"/>
    <property type="match status" value="1"/>
</dbReference>
<keyword evidence="10" id="KW-1185">Reference proteome</keyword>
<feature type="domain" description="Cleavage stimulation factor subunit 1 dimerisation" evidence="8">
    <location>
        <begin position="6"/>
        <end position="60"/>
    </location>
</feature>
<evidence type="ECO:0000256" key="6">
    <source>
        <dbReference type="ARBA" id="ARBA00029851"/>
    </source>
</evidence>
<dbReference type="InterPro" id="IPR036322">
    <property type="entry name" value="WD40_repeat_dom_sf"/>
</dbReference>
<dbReference type="InterPro" id="IPR032028">
    <property type="entry name" value="CSTF1_dimer"/>
</dbReference>
<keyword evidence="2 7" id="KW-0853">WD repeat</keyword>
<dbReference type="InterPro" id="IPR044633">
    <property type="entry name" value="CstF1-like"/>
</dbReference>
<dbReference type="Pfam" id="PF00400">
    <property type="entry name" value="WD40"/>
    <property type="match status" value="6"/>
</dbReference>
<evidence type="ECO:0000256" key="4">
    <source>
        <dbReference type="ARBA" id="ARBA00022737"/>
    </source>
</evidence>
<name>A0A7I8W6N7_9ANNE</name>
<dbReference type="GO" id="GO:0005848">
    <property type="term" value="C:mRNA cleavage stimulating factor complex"/>
    <property type="evidence" value="ECO:0007669"/>
    <property type="project" value="InterPro"/>
</dbReference>
<protein>
    <recommendedName>
        <fullName evidence="6">Cleavage stimulation factor 50 kDa subunit</fullName>
    </recommendedName>
</protein>
<evidence type="ECO:0000256" key="5">
    <source>
        <dbReference type="ARBA" id="ARBA00023242"/>
    </source>
</evidence>
<evidence type="ECO:0000313" key="9">
    <source>
        <dbReference type="EMBL" id="CAD5123772.1"/>
    </source>
</evidence>
<keyword evidence="3" id="KW-0507">mRNA processing</keyword>
<evidence type="ECO:0000259" key="8">
    <source>
        <dbReference type="Pfam" id="PF16699"/>
    </source>
</evidence>
<organism evidence="9 10">
    <name type="scientific">Dimorphilus gyrociliatus</name>
    <dbReference type="NCBI Taxonomy" id="2664684"/>
    <lineage>
        <taxon>Eukaryota</taxon>
        <taxon>Metazoa</taxon>
        <taxon>Spiralia</taxon>
        <taxon>Lophotrochozoa</taxon>
        <taxon>Annelida</taxon>
        <taxon>Polychaeta</taxon>
        <taxon>Polychaeta incertae sedis</taxon>
        <taxon>Dinophilidae</taxon>
        <taxon>Dimorphilus</taxon>
    </lineage>
</organism>
<dbReference type="FunFam" id="1.20.960.50:FF:000001">
    <property type="entry name" value="Cleavage stimulation factor subunit 1"/>
    <property type="match status" value="1"/>
</dbReference>
<dbReference type="EMBL" id="CAJFCJ010000019">
    <property type="protein sequence ID" value="CAD5123772.1"/>
    <property type="molecule type" value="Genomic_DNA"/>
</dbReference>
<dbReference type="FunFam" id="2.130.10.10:FF:000089">
    <property type="entry name" value="Cleavage stimulation factor subunit 1"/>
    <property type="match status" value="1"/>
</dbReference>
<dbReference type="PANTHER" id="PTHR44133">
    <property type="entry name" value="CLEAVAGE STIMULATION FACTOR SUBUNIT 1"/>
    <property type="match status" value="1"/>
</dbReference>
<evidence type="ECO:0000313" key="10">
    <source>
        <dbReference type="Proteomes" id="UP000549394"/>
    </source>
</evidence>
<feature type="repeat" description="WD" evidence="7">
    <location>
        <begin position="101"/>
        <end position="135"/>
    </location>
</feature>
<feature type="repeat" description="WD" evidence="7">
    <location>
        <begin position="383"/>
        <end position="414"/>
    </location>
</feature>
<evidence type="ECO:0000256" key="2">
    <source>
        <dbReference type="ARBA" id="ARBA00022574"/>
    </source>
</evidence>
<comment type="subcellular location">
    <subcellularLocation>
        <location evidence="1">Nucleus</location>
    </subcellularLocation>
</comment>
<dbReference type="OrthoDB" id="14421at2759"/>
<evidence type="ECO:0000256" key="7">
    <source>
        <dbReference type="PROSITE-ProRule" id="PRU00221"/>
    </source>
</evidence>
<dbReference type="PROSITE" id="PS00678">
    <property type="entry name" value="WD_REPEATS_1"/>
    <property type="match status" value="1"/>
</dbReference>
<dbReference type="Gene3D" id="1.20.960.50">
    <property type="entry name" value="Cleavage stimulation factor subunit 1, dimerisation domain"/>
    <property type="match status" value="1"/>
</dbReference>
<feature type="repeat" description="WD" evidence="7">
    <location>
        <begin position="248"/>
        <end position="289"/>
    </location>
</feature>
<dbReference type="GO" id="GO:0003723">
    <property type="term" value="F:RNA binding"/>
    <property type="evidence" value="ECO:0007669"/>
    <property type="project" value="TreeGrafter"/>
</dbReference>
<feature type="repeat" description="WD" evidence="7">
    <location>
        <begin position="159"/>
        <end position="200"/>
    </location>
</feature>
<dbReference type="SMART" id="SM00320">
    <property type="entry name" value="WD40"/>
    <property type="match status" value="6"/>
</dbReference>
<dbReference type="InterPro" id="IPR038184">
    <property type="entry name" value="CSTF1_dimer_sf"/>
</dbReference>
<reference evidence="9 10" key="1">
    <citation type="submission" date="2020-08" db="EMBL/GenBank/DDBJ databases">
        <authorList>
            <person name="Hejnol A."/>
        </authorList>
    </citation>
    <scope>NUCLEOTIDE SEQUENCE [LARGE SCALE GENOMIC DNA]</scope>
</reference>
<accession>A0A7I8W6N7</accession>
<dbReference type="CDD" id="cd00200">
    <property type="entry name" value="WD40"/>
    <property type="match status" value="1"/>
</dbReference>
<dbReference type="PROSITE" id="PS50294">
    <property type="entry name" value="WD_REPEATS_REGION"/>
    <property type="match status" value="5"/>
</dbReference>
<dbReference type="PANTHER" id="PTHR44133:SF2">
    <property type="entry name" value="CLEAVAGE STIMULATION FACTOR SUBUNIT 1"/>
    <property type="match status" value="1"/>
</dbReference>
<dbReference type="InterPro" id="IPR001680">
    <property type="entry name" value="WD40_rpt"/>
</dbReference>
<dbReference type="Gene3D" id="2.130.10.10">
    <property type="entry name" value="YVTN repeat-like/Quinoprotein amine dehydrogenase"/>
    <property type="match status" value="3"/>
</dbReference>
<comment type="caution">
    <text evidence="9">The sequence shown here is derived from an EMBL/GenBank/DDBJ whole genome shotgun (WGS) entry which is preliminary data.</text>
</comment>
<sequence length="420" mass="46429">MASHTALRDREMTYRLIISQLFYDGYSNLAVQLSNVIKAQPACPPSDRLIGIVKLGLEAEGNKREDTTISCVAPGTGLDLEFETEVQRISSEVATYETCYVTSHKGPCRSATYHPSGQVVATGSEDSSIKVLDVERMLAKSLDNIDPNEREAHPVIRTLYDHSEEVSTLQFHPTSPLLFSGSFDCTIKVFEYTKPSVKRSSKCIQEAFAVKSISLHPSGDYMLAGTEHPTIRLYDATTFQCYSTSSALDQHRGPITEVKFSPKGNLFATASMDGDIKVWDGVSGRCVSTFKSAHDSVPVSSVQFSRNSKYILSSGLDSVVRLWELSTSRLLIAYTGAGTTGRQECHTNATFNHTEDFALFPDEQSRSLCSWDARNADRQRLLATGHAQPVRVVCHSPTGPALMTCSDDHRARFWYRNADI</sequence>
<evidence type="ECO:0000256" key="3">
    <source>
        <dbReference type="ARBA" id="ARBA00022664"/>
    </source>
</evidence>
<dbReference type="InterPro" id="IPR015943">
    <property type="entry name" value="WD40/YVTN_repeat-like_dom_sf"/>
</dbReference>
<dbReference type="Proteomes" id="UP000549394">
    <property type="component" value="Unassembled WGS sequence"/>
</dbReference>
<dbReference type="PROSITE" id="PS50082">
    <property type="entry name" value="WD_REPEATS_2"/>
    <property type="match status" value="5"/>
</dbReference>
<dbReference type="GO" id="GO:0031124">
    <property type="term" value="P:mRNA 3'-end processing"/>
    <property type="evidence" value="ECO:0007669"/>
    <property type="project" value="InterPro"/>
</dbReference>
<dbReference type="SUPFAM" id="SSF50978">
    <property type="entry name" value="WD40 repeat-like"/>
    <property type="match status" value="1"/>
</dbReference>
<dbReference type="InterPro" id="IPR019775">
    <property type="entry name" value="WD40_repeat_CS"/>
</dbReference>